<keyword evidence="7" id="KW-0807">Transducer</keyword>
<protein>
    <recommendedName>
        <fullName evidence="11">Gustatory receptor 28b</fullName>
    </recommendedName>
</protein>
<dbReference type="Proteomes" id="UP001652700">
    <property type="component" value="Unplaced"/>
</dbReference>
<keyword evidence="10" id="KW-1185">Reference proteome</keyword>
<keyword evidence="2" id="KW-1003">Cell membrane</keyword>
<keyword evidence="3 8" id="KW-0812">Transmembrane</keyword>
<proteinExistence type="predicted"/>
<accession>A0ABM5KCE9</accession>
<evidence type="ECO:0000256" key="7">
    <source>
        <dbReference type="ARBA" id="ARBA00023224"/>
    </source>
</evidence>
<sequence length="119" mass="13462">MTLVQSMSITWCGMPILKWCNTLVNVITIINKCDMIEKNSAEFITTCHLLQEKVPNSNIREELLHLANYAQKISPKCTAAGFFVVNRFILGALFSSVTTYLIICIQFNMNETSDLPIEN</sequence>
<dbReference type="PANTHER" id="PTHR21143:SF104">
    <property type="entry name" value="GUSTATORY RECEPTOR 8A-RELATED"/>
    <property type="match status" value="1"/>
</dbReference>
<evidence type="ECO:0000256" key="2">
    <source>
        <dbReference type="ARBA" id="ARBA00022475"/>
    </source>
</evidence>
<evidence type="ECO:0000256" key="8">
    <source>
        <dbReference type="SAM" id="Phobius"/>
    </source>
</evidence>
<dbReference type="EnsemblMetazoa" id="XM_050651910.1">
    <property type="protein sequence ID" value="XP_050507867.1"/>
    <property type="gene ID" value="LOC126885353"/>
</dbReference>
<dbReference type="InterPro" id="IPR013604">
    <property type="entry name" value="7TM_chemorcpt"/>
</dbReference>
<reference evidence="9" key="1">
    <citation type="submission" date="2025-05" db="UniProtKB">
        <authorList>
            <consortium name="EnsemblMetazoa"/>
        </authorList>
    </citation>
    <scope>IDENTIFICATION</scope>
</reference>
<keyword evidence="4 8" id="KW-1133">Transmembrane helix</keyword>
<evidence type="ECO:0008006" key="11">
    <source>
        <dbReference type="Google" id="ProtNLM"/>
    </source>
</evidence>
<dbReference type="RefSeq" id="XP_050507867.1">
    <property type="nucleotide sequence ID" value="XM_050651910.1"/>
</dbReference>
<evidence type="ECO:0000313" key="9">
    <source>
        <dbReference type="EnsemblMetazoa" id="XP_050507867.1"/>
    </source>
</evidence>
<keyword evidence="6" id="KW-0675">Receptor</keyword>
<name>A0ABM5KCE9_DIAVI</name>
<evidence type="ECO:0000256" key="1">
    <source>
        <dbReference type="ARBA" id="ARBA00004651"/>
    </source>
</evidence>
<comment type="subcellular location">
    <subcellularLocation>
        <location evidence="1">Cell membrane</location>
        <topology evidence="1">Multi-pass membrane protein</topology>
    </subcellularLocation>
</comment>
<dbReference type="PANTHER" id="PTHR21143">
    <property type="entry name" value="INVERTEBRATE GUSTATORY RECEPTOR"/>
    <property type="match status" value="1"/>
</dbReference>
<keyword evidence="5 8" id="KW-0472">Membrane</keyword>
<feature type="transmembrane region" description="Helical" evidence="8">
    <location>
        <begin position="88"/>
        <end position="109"/>
    </location>
</feature>
<dbReference type="GeneID" id="126885353"/>
<organism evidence="9 10">
    <name type="scientific">Diabrotica virgifera virgifera</name>
    <name type="common">western corn rootworm</name>
    <dbReference type="NCBI Taxonomy" id="50390"/>
    <lineage>
        <taxon>Eukaryota</taxon>
        <taxon>Metazoa</taxon>
        <taxon>Ecdysozoa</taxon>
        <taxon>Arthropoda</taxon>
        <taxon>Hexapoda</taxon>
        <taxon>Insecta</taxon>
        <taxon>Pterygota</taxon>
        <taxon>Neoptera</taxon>
        <taxon>Endopterygota</taxon>
        <taxon>Coleoptera</taxon>
        <taxon>Polyphaga</taxon>
        <taxon>Cucujiformia</taxon>
        <taxon>Chrysomeloidea</taxon>
        <taxon>Chrysomelidae</taxon>
        <taxon>Galerucinae</taxon>
        <taxon>Diabroticina</taxon>
        <taxon>Diabroticites</taxon>
        <taxon>Diabrotica</taxon>
    </lineage>
</organism>
<evidence type="ECO:0000256" key="4">
    <source>
        <dbReference type="ARBA" id="ARBA00022989"/>
    </source>
</evidence>
<evidence type="ECO:0000313" key="10">
    <source>
        <dbReference type="Proteomes" id="UP001652700"/>
    </source>
</evidence>
<evidence type="ECO:0000256" key="3">
    <source>
        <dbReference type="ARBA" id="ARBA00022692"/>
    </source>
</evidence>
<evidence type="ECO:0000256" key="6">
    <source>
        <dbReference type="ARBA" id="ARBA00023170"/>
    </source>
</evidence>
<evidence type="ECO:0000256" key="5">
    <source>
        <dbReference type="ARBA" id="ARBA00023136"/>
    </source>
</evidence>
<dbReference type="Pfam" id="PF08395">
    <property type="entry name" value="7tm_7"/>
    <property type="match status" value="1"/>
</dbReference>